<dbReference type="InParanoid" id="A0A2H3CKF6"/>
<reference evidence="2" key="1">
    <citation type="journal article" date="2017" name="Nat. Ecol. Evol.">
        <title>Genome expansion and lineage-specific genetic innovations in the forest pathogenic fungi Armillaria.</title>
        <authorList>
            <person name="Sipos G."/>
            <person name="Prasanna A.N."/>
            <person name="Walter M.C."/>
            <person name="O'Connor E."/>
            <person name="Balint B."/>
            <person name="Krizsan K."/>
            <person name="Kiss B."/>
            <person name="Hess J."/>
            <person name="Varga T."/>
            <person name="Slot J."/>
            <person name="Riley R."/>
            <person name="Boka B."/>
            <person name="Rigling D."/>
            <person name="Barry K."/>
            <person name="Lee J."/>
            <person name="Mihaltcheva S."/>
            <person name="LaButti K."/>
            <person name="Lipzen A."/>
            <person name="Waldron R."/>
            <person name="Moloney N.M."/>
            <person name="Sperisen C."/>
            <person name="Kredics L."/>
            <person name="Vagvoelgyi C."/>
            <person name="Patrignani A."/>
            <person name="Fitzpatrick D."/>
            <person name="Nagy I."/>
            <person name="Doyle S."/>
            <person name="Anderson J.B."/>
            <person name="Grigoriev I.V."/>
            <person name="Gueldener U."/>
            <person name="Muensterkoetter M."/>
            <person name="Nagy L.G."/>
        </authorList>
    </citation>
    <scope>NUCLEOTIDE SEQUENCE [LARGE SCALE GENOMIC DNA]</scope>
    <source>
        <strain evidence="2">Ar21-2</strain>
    </source>
</reference>
<accession>A0A2H3CKF6</accession>
<dbReference type="STRING" id="47427.A0A2H3CKF6"/>
<sequence length="174" mass="19567">MDVPPPRADAGKDRSSVAIWPHSALEQAWTTDGSVHGRSSYTQAHLTIDERAREEGMAISADAQRCRADLHHRHTHIKPKMAFLFTVDSPHLLDRRRLPAYSCAFRFLIQLGPRLRVQEHVGDAVMLGCHRYAESSMLYPFPVPGPTDVSSWINRSDAGVTNIHFNWFTSDAGH</sequence>
<dbReference type="EMBL" id="KZ293764">
    <property type="protein sequence ID" value="PBK79672.1"/>
    <property type="molecule type" value="Genomic_DNA"/>
</dbReference>
<dbReference type="AlphaFoldDB" id="A0A2H3CKF6"/>
<dbReference type="Proteomes" id="UP000217790">
    <property type="component" value="Unassembled WGS sequence"/>
</dbReference>
<proteinExistence type="predicted"/>
<gene>
    <name evidence="1" type="ORF">ARMGADRAFT_1092901</name>
</gene>
<keyword evidence="2" id="KW-1185">Reference proteome</keyword>
<protein>
    <submittedName>
        <fullName evidence="1">Uncharacterized protein</fullName>
    </submittedName>
</protein>
<evidence type="ECO:0000313" key="1">
    <source>
        <dbReference type="EMBL" id="PBK79672.1"/>
    </source>
</evidence>
<organism evidence="1 2">
    <name type="scientific">Armillaria gallica</name>
    <name type="common">Bulbous honey fungus</name>
    <name type="synonym">Armillaria bulbosa</name>
    <dbReference type="NCBI Taxonomy" id="47427"/>
    <lineage>
        <taxon>Eukaryota</taxon>
        <taxon>Fungi</taxon>
        <taxon>Dikarya</taxon>
        <taxon>Basidiomycota</taxon>
        <taxon>Agaricomycotina</taxon>
        <taxon>Agaricomycetes</taxon>
        <taxon>Agaricomycetidae</taxon>
        <taxon>Agaricales</taxon>
        <taxon>Marasmiineae</taxon>
        <taxon>Physalacriaceae</taxon>
        <taxon>Armillaria</taxon>
    </lineage>
</organism>
<name>A0A2H3CKF6_ARMGA</name>
<evidence type="ECO:0000313" key="2">
    <source>
        <dbReference type="Proteomes" id="UP000217790"/>
    </source>
</evidence>